<gene>
    <name evidence="1" type="ORF">HMPREF1991_00235</name>
</gene>
<dbReference type="AlphaFoldDB" id="A0A069QLB1"/>
<dbReference type="InterPro" id="IPR027417">
    <property type="entry name" value="P-loop_NTPase"/>
</dbReference>
<evidence type="ECO:0008006" key="3">
    <source>
        <dbReference type="Google" id="ProtNLM"/>
    </source>
</evidence>
<dbReference type="EMBL" id="JNGW01000013">
    <property type="protein sequence ID" value="KDR53628.1"/>
    <property type="molecule type" value="Genomic_DNA"/>
</dbReference>
<keyword evidence="2" id="KW-1185">Reference proteome</keyword>
<organism evidence="1 2">
    <name type="scientific">Hoylesella loescheii DSM 19665 = JCM 12249 = ATCC 15930</name>
    <dbReference type="NCBI Taxonomy" id="1122985"/>
    <lineage>
        <taxon>Bacteria</taxon>
        <taxon>Pseudomonadati</taxon>
        <taxon>Bacteroidota</taxon>
        <taxon>Bacteroidia</taxon>
        <taxon>Bacteroidales</taxon>
        <taxon>Prevotellaceae</taxon>
        <taxon>Hoylesella</taxon>
    </lineage>
</organism>
<dbReference type="Gene3D" id="3.40.50.300">
    <property type="entry name" value="P-loop containing nucleotide triphosphate hydrolases"/>
    <property type="match status" value="1"/>
</dbReference>
<dbReference type="RefSeq" id="WP_018966426.1">
    <property type="nucleotide sequence ID" value="NZ_KB899210.1"/>
</dbReference>
<dbReference type="PATRIC" id="fig|1122985.7.peg.245"/>
<dbReference type="eggNOG" id="COG1102">
    <property type="taxonomic scope" value="Bacteria"/>
</dbReference>
<proteinExistence type="predicted"/>
<name>A0A069QLB1_HOYLO</name>
<protein>
    <recommendedName>
        <fullName evidence="3">Cytidylate kinase</fullName>
    </recommendedName>
</protein>
<evidence type="ECO:0000313" key="1">
    <source>
        <dbReference type="EMBL" id="KDR53628.1"/>
    </source>
</evidence>
<accession>A0A069QLB1</accession>
<evidence type="ECO:0000313" key="2">
    <source>
        <dbReference type="Proteomes" id="UP000027442"/>
    </source>
</evidence>
<reference evidence="1 2" key="1">
    <citation type="submission" date="2013-08" db="EMBL/GenBank/DDBJ databases">
        <authorList>
            <person name="Weinstock G."/>
            <person name="Sodergren E."/>
            <person name="Wylie T."/>
            <person name="Fulton L."/>
            <person name="Fulton R."/>
            <person name="Fronick C."/>
            <person name="O'Laughlin M."/>
            <person name="Godfrey J."/>
            <person name="Miner T."/>
            <person name="Herter B."/>
            <person name="Appelbaum E."/>
            <person name="Cordes M."/>
            <person name="Lek S."/>
            <person name="Wollam A."/>
            <person name="Pepin K.H."/>
            <person name="Palsikar V.B."/>
            <person name="Mitreva M."/>
            <person name="Wilson R.K."/>
        </authorList>
    </citation>
    <scope>NUCLEOTIDE SEQUENCE [LARGE SCALE GENOMIC DNA]</scope>
    <source>
        <strain evidence="1 2">ATCC 15930</strain>
    </source>
</reference>
<dbReference type="SUPFAM" id="SSF52540">
    <property type="entry name" value="P-loop containing nucleoside triphosphate hydrolases"/>
    <property type="match status" value="1"/>
</dbReference>
<dbReference type="Proteomes" id="UP000027442">
    <property type="component" value="Unassembled WGS sequence"/>
</dbReference>
<sequence>MNTSNIIITVGRQLGSGGREIATLLAQRLGYKMYDSELLNLAAKESGLCERLFERNDEQKAFSKSFFRYNLPLIGGEHGMFQNELSQDTLFKFQSEAIIKAAEANHCVFVGRCADYILRDAPHLLSLFVTANVEERIQRVMQRLQCDEKKAATIVREGDERRAAYYEFYTGKAWGLGSSYDLCVNSSVLGIADTADILCQFIKAKFSKPCDE</sequence>
<dbReference type="HOGENOM" id="CLU_065155_3_1_10"/>
<dbReference type="Pfam" id="PF13189">
    <property type="entry name" value="Cytidylate_kin2"/>
    <property type="match status" value="1"/>
</dbReference>
<comment type="caution">
    <text evidence="1">The sequence shown here is derived from an EMBL/GenBank/DDBJ whole genome shotgun (WGS) entry which is preliminary data.</text>
</comment>